<protein>
    <recommendedName>
        <fullName evidence="4">PH domain-containing protein</fullName>
    </recommendedName>
</protein>
<organism evidence="2 3">
    <name type="scientific">Halosegnis marinus</name>
    <dbReference type="NCBI Taxonomy" id="3034023"/>
    <lineage>
        <taxon>Archaea</taxon>
        <taxon>Methanobacteriati</taxon>
        <taxon>Methanobacteriota</taxon>
        <taxon>Stenosarchaea group</taxon>
        <taxon>Halobacteria</taxon>
        <taxon>Halobacteriales</taxon>
        <taxon>Natronomonadaceae</taxon>
        <taxon>Halosegnis</taxon>
    </lineage>
</organism>
<dbReference type="AlphaFoldDB" id="A0ABD5ZQB2"/>
<dbReference type="GeneID" id="79267308"/>
<evidence type="ECO:0000313" key="3">
    <source>
        <dbReference type="Proteomes" id="UP001596398"/>
    </source>
</evidence>
<dbReference type="RefSeq" id="WP_276233748.1">
    <property type="nucleotide sequence ID" value="NZ_CP119802.1"/>
</dbReference>
<gene>
    <name evidence="2" type="ORF">ACFQJ4_09830</name>
</gene>
<reference evidence="2 3" key="1">
    <citation type="journal article" date="2019" name="Int. J. Syst. Evol. Microbiol.">
        <title>The Global Catalogue of Microorganisms (GCM) 10K type strain sequencing project: providing services to taxonomists for standard genome sequencing and annotation.</title>
        <authorList>
            <consortium name="The Broad Institute Genomics Platform"/>
            <consortium name="The Broad Institute Genome Sequencing Center for Infectious Disease"/>
            <person name="Wu L."/>
            <person name="Ma J."/>
        </authorList>
    </citation>
    <scope>NUCLEOTIDE SEQUENCE [LARGE SCALE GENOMIC DNA]</scope>
    <source>
        <strain evidence="2 3">DT85</strain>
    </source>
</reference>
<keyword evidence="1" id="KW-0812">Transmembrane</keyword>
<evidence type="ECO:0000313" key="2">
    <source>
        <dbReference type="EMBL" id="MFC7235611.1"/>
    </source>
</evidence>
<dbReference type="Proteomes" id="UP001596398">
    <property type="component" value="Unassembled WGS sequence"/>
</dbReference>
<evidence type="ECO:0000256" key="1">
    <source>
        <dbReference type="SAM" id="Phobius"/>
    </source>
</evidence>
<keyword evidence="1" id="KW-0472">Membrane</keyword>
<feature type="transmembrane region" description="Helical" evidence="1">
    <location>
        <begin position="164"/>
        <end position="183"/>
    </location>
</feature>
<feature type="transmembrane region" description="Helical" evidence="1">
    <location>
        <begin position="113"/>
        <end position="136"/>
    </location>
</feature>
<feature type="transmembrane region" description="Helical" evidence="1">
    <location>
        <begin position="81"/>
        <end position="107"/>
    </location>
</feature>
<proteinExistence type="predicted"/>
<sequence length="271" mass="27349">MSSTSTATATSADAGPTYRFVAACYVTVAVVGAGAVALAVRGIDTRTGAVAVLLGGIGVLALVGALVGLRGLPGPLGPRRLYASGASFLPTVLGAVVGVGALAALFADLVPEGAGLLAAFAGVALAMVGGVVRLMARNADARAYLDAPIRAEWEARPAPGRRRAYYAASGALTLALAAGIVAWRAPVLVGTLGATVSLAAQGSNRRECHLTDEALVYGNVQSLTVLDRDDVRGVTLADGALRIERAGWKPAMAFDAGDIEDPEAVVAAFRR</sequence>
<evidence type="ECO:0008006" key="4">
    <source>
        <dbReference type="Google" id="ProtNLM"/>
    </source>
</evidence>
<comment type="caution">
    <text evidence="2">The sequence shown here is derived from an EMBL/GenBank/DDBJ whole genome shotgun (WGS) entry which is preliminary data.</text>
</comment>
<keyword evidence="3" id="KW-1185">Reference proteome</keyword>
<feature type="transmembrane region" description="Helical" evidence="1">
    <location>
        <begin position="20"/>
        <end position="43"/>
    </location>
</feature>
<accession>A0ABD5ZQB2</accession>
<feature type="transmembrane region" description="Helical" evidence="1">
    <location>
        <begin position="49"/>
        <end position="69"/>
    </location>
</feature>
<dbReference type="EMBL" id="JBHTAP010000001">
    <property type="protein sequence ID" value="MFC7235611.1"/>
    <property type="molecule type" value="Genomic_DNA"/>
</dbReference>
<name>A0ABD5ZQB2_9EURY</name>
<keyword evidence="1" id="KW-1133">Transmembrane helix</keyword>